<sequence length="227" mass="25615">MSLRKKIANSPRVQNFVAARIEAMVRRAHRRSTWQRIGFEPMEESLRAGEPVIVVLWHQRLMMSPYLFPTDLGRIFTLTSNARAGRMAGLFQTRFGMETVAMSSNRRHVTMSRKILGKIREGYSIGIAADGPNGPARVCSSVPLIWARSSGKRVFVVAFSADKVRELPTWDRMWLPRAGSRGILICREWTDEVPRKATDEQTETLRLSLQTALDDVTKDADTAVGRA</sequence>
<dbReference type="RefSeq" id="WP_093096964.1">
    <property type="nucleotide sequence ID" value="NZ_FOTQ01000016.1"/>
</dbReference>
<dbReference type="InterPro" id="IPR007172">
    <property type="entry name" value="DUF374"/>
</dbReference>
<dbReference type="STRING" id="254406.SAMN04488042_1162"/>
<dbReference type="EMBL" id="FOTQ01000016">
    <property type="protein sequence ID" value="SFM75127.1"/>
    <property type="molecule type" value="Genomic_DNA"/>
</dbReference>
<dbReference type="AlphaFoldDB" id="A0A1I4TEZ1"/>
<reference evidence="2 3" key="1">
    <citation type="submission" date="2016-10" db="EMBL/GenBank/DDBJ databases">
        <authorList>
            <person name="de Groot N.N."/>
        </authorList>
    </citation>
    <scope>NUCLEOTIDE SEQUENCE [LARGE SCALE GENOMIC DNA]</scope>
    <source>
        <strain evidence="2 3">DSM 15283</strain>
    </source>
</reference>
<protein>
    <recommendedName>
        <fullName evidence="1">DUF374 domain-containing protein</fullName>
    </recommendedName>
</protein>
<organism evidence="2 3">
    <name type="scientific">Shimia aestuarii</name>
    <dbReference type="NCBI Taxonomy" id="254406"/>
    <lineage>
        <taxon>Bacteria</taxon>
        <taxon>Pseudomonadati</taxon>
        <taxon>Pseudomonadota</taxon>
        <taxon>Alphaproteobacteria</taxon>
        <taxon>Rhodobacterales</taxon>
        <taxon>Roseobacteraceae</taxon>
    </lineage>
</organism>
<gene>
    <name evidence="2" type="ORF">SAMN04488042_1162</name>
</gene>
<keyword evidence="3" id="KW-1185">Reference proteome</keyword>
<dbReference type="Proteomes" id="UP000199144">
    <property type="component" value="Unassembled WGS sequence"/>
</dbReference>
<dbReference type="Pfam" id="PF04028">
    <property type="entry name" value="DUF374"/>
    <property type="match status" value="1"/>
</dbReference>
<evidence type="ECO:0000313" key="2">
    <source>
        <dbReference type="EMBL" id="SFM75127.1"/>
    </source>
</evidence>
<accession>A0A1I4TEZ1</accession>
<feature type="domain" description="DUF374" evidence="1">
    <location>
        <begin position="74"/>
        <end position="136"/>
    </location>
</feature>
<name>A0A1I4TEZ1_9RHOB</name>
<evidence type="ECO:0000259" key="1">
    <source>
        <dbReference type="Pfam" id="PF04028"/>
    </source>
</evidence>
<proteinExistence type="predicted"/>
<dbReference type="OrthoDB" id="9810508at2"/>
<evidence type="ECO:0000313" key="3">
    <source>
        <dbReference type="Proteomes" id="UP000199144"/>
    </source>
</evidence>